<keyword evidence="4 11" id="KW-0812">Transmembrane</keyword>
<keyword evidence="5 11" id="KW-1133">Transmembrane helix</keyword>
<evidence type="ECO:0000256" key="1">
    <source>
        <dbReference type="ARBA" id="ARBA00004127"/>
    </source>
</evidence>
<dbReference type="InterPro" id="IPR000595">
    <property type="entry name" value="cNMP-bd_dom"/>
</dbReference>
<dbReference type="InterPro" id="IPR005821">
    <property type="entry name" value="Ion_trans_dom"/>
</dbReference>
<keyword evidence="8" id="KW-1071">Ligand-gated ion channel</keyword>
<name>A0A0D3G0U4_9ORYZ</name>
<dbReference type="STRING" id="65489.A0A0D3G0U4"/>
<keyword evidence="6" id="KW-0406">Ion transport</keyword>
<dbReference type="PROSITE" id="PS50042">
    <property type="entry name" value="CNMP_BINDING_3"/>
    <property type="match status" value="1"/>
</dbReference>
<dbReference type="PANTHER" id="PTHR45651:SF52">
    <property type="entry name" value="CYCLIC NUCLEOTIDE-GATED ION CHANNEL 5-RELATED"/>
    <property type="match status" value="1"/>
</dbReference>
<feature type="transmembrane region" description="Helical" evidence="11">
    <location>
        <begin position="109"/>
        <end position="131"/>
    </location>
</feature>
<reference evidence="13" key="1">
    <citation type="journal article" date="2009" name="Rice">
        <title>De Novo Next Generation Sequencing of Plant Genomes.</title>
        <authorList>
            <person name="Rounsley S."/>
            <person name="Marri P.R."/>
            <person name="Yu Y."/>
            <person name="He R."/>
            <person name="Sisneros N."/>
            <person name="Goicoechea J.L."/>
            <person name="Lee S.J."/>
            <person name="Angelova A."/>
            <person name="Kudrna D."/>
            <person name="Luo M."/>
            <person name="Affourtit J."/>
            <person name="Desany B."/>
            <person name="Knight J."/>
            <person name="Niazi F."/>
            <person name="Egholm M."/>
            <person name="Wing R.A."/>
        </authorList>
    </citation>
    <scope>NUCLEOTIDE SEQUENCE [LARGE SCALE GENOMIC DNA]</scope>
    <source>
        <strain evidence="13">cv. IRGC 105608</strain>
    </source>
</reference>
<dbReference type="GO" id="GO:0016020">
    <property type="term" value="C:membrane"/>
    <property type="evidence" value="ECO:0007669"/>
    <property type="project" value="InterPro"/>
</dbReference>
<evidence type="ECO:0000256" key="3">
    <source>
        <dbReference type="ARBA" id="ARBA00022448"/>
    </source>
</evidence>
<dbReference type="SUPFAM" id="SSF51206">
    <property type="entry name" value="cAMP-binding domain-like"/>
    <property type="match status" value="1"/>
</dbReference>
<evidence type="ECO:0000256" key="2">
    <source>
        <dbReference type="ARBA" id="ARBA00010486"/>
    </source>
</evidence>
<evidence type="ECO:0000256" key="5">
    <source>
        <dbReference type="ARBA" id="ARBA00022989"/>
    </source>
</evidence>
<keyword evidence="9" id="KW-0407">Ion channel</keyword>
<feature type="domain" description="Cyclic nucleotide-binding" evidence="12">
    <location>
        <begin position="501"/>
        <end position="584"/>
    </location>
</feature>
<keyword evidence="14" id="KW-1185">Reference proteome</keyword>
<proteinExistence type="inferred from homology"/>
<dbReference type="GO" id="GO:0012505">
    <property type="term" value="C:endomembrane system"/>
    <property type="evidence" value="ECO:0007669"/>
    <property type="project" value="UniProtKB-SubCell"/>
</dbReference>
<feature type="transmembrane region" description="Helical" evidence="11">
    <location>
        <begin position="151"/>
        <end position="169"/>
    </location>
</feature>
<dbReference type="Gramene" id="OBART04G27130.1">
    <property type="protein sequence ID" value="OBART04G27130.1"/>
    <property type="gene ID" value="OBART04G27130"/>
</dbReference>
<evidence type="ECO:0000313" key="13">
    <source>
        <dbReference type="EnsemblPlants" id="OBART04G27130.1"/>
    </source>
</evidence>
<feature type="region of interest" description="Disordered" evidence="10">
    <location>
        <begin position="705"/>
        <end position="725"/>
    </location>
</feature>
<dbReference type="PRINTS" id="PR01463">
    <property type="entry name" value="EAGCHANLFMLY"/>
</dbReference>
<dbReference type="PROSITE" id="PS50096">
    <property type="entry name" value="IQ"/>
    <property type="match status" value="1"/>
</dbReference>
<evidence type="ECO:0000256" key="8">
    <source>
        <dbReference type="ARBA" id="ARBA00023286"/>
    </source>
</evidence>
<dbReference type="Gene3D" id="1.10.287.70">
    <property type="match status" value="1"/>
</dbReference>
<dbReference type="HOGENOM" id="CLU_013069_3_0_1"/>
<dbReference type="FunFam" id="1.10.287.630:FF:000003">
    <property type="entry name" value="Cyclic nucleotide-gated ion channel 1"/>
    <property type="match status" value="1"/>
</dbReference>
<evidence type="ECO:0000256" key="7">
    <source>
        <dbReference type="ARBA" id="ARBA00023136"/>
    </source>
</evidence>
<dbReference type="SMART" id="SM00100">
    <property type="entry name" value="cNMP"/>
    <property type="match status" value="1"/>
</dbReference>
<feature type="transmembrane region" description="Helical" evidence="11">
    <location>
        <begin position="397"/>
        <end position="415"/>
    </location>
</feature>
<keyword evidence="3" id="KW-0813">Transport</keyword>
<evidence type="ECO:0000313" key="14">
    <source>
        <dbReference type="Proteomes" id="UP000026960"/>
    </source>
</evidence>
<evidence type="ECO:0000256" key="11">
    <source>
        <dbReference type="SAM" id="Phobius"/>
    </source>
</evidence>
<feature type="transmembrane region" description="Helical" evidence="11">
    <location>
        <begin position="264"/>
        <end position="282"/>
    </location>
</feature>
<dbReference type="CDD" id="cd00038">
    <property type="entry name" value="CAP_ED"/>
    <property type="match status" value="1"/>
</dbReference>
<dbReference type="Gene3D" id="1.10.287.630">
    <property type="entry name" value="Helix hairpin bin"/>
    <property type="match status" value="1"/>
</dbReference>
<evidence type="ECO:0000259" key="12">
    <source>
        <dbReference type="PROSITE" id="PS50042"/>
    </source>
</evidence>
<dbReference type="CDD" id="cd23767">
    <property type="entry name" value="IQCD"/>
    <property type="match status" value="1"/>
</dbReference>
<dbReference type="GO" id="GO:0005249">
    <property type="term" value="F:voltage-gated potassium channel activity"/>
    <property type="evidence" value="ECO:0007669"/>
    <property type="project" value="InterPro"/>
</dbReference>
<comment type="similarity">
    <text evidence="2">Belongs to the cyclic nucleotide-gated cation channel (TC 1.A.1.5) family.</text>
</comment>
<feature type="transmembrane region" description="Helical" evidence="11">
    <location>
        <begin position="201"/>
        <end position="220"/>
    </location>
</feature>
<dbReference type="Pfam" id="PF00520">
    <property type="entry name" value="Ion_trans"/>
    <property type="match status" value="1"/>
</dbReference>
<dbReference type="FunFam" id="2.60.120.10:FF:000024">
    <property type="entry name" value="Cyclic nucleotide-gated ion channel 1"/>
    <property type="match status" value="1"/>
</dbReference>
<dbReference type="eggNOG" id="KOG0498">
    <property type="taxonomic scope" value="Eukaryota"/>
</dbReference>
<comment type="subcellular location">
    <subcellularLocation>
        <location evidence="1">Endomembrane system</location>
        <topology evidence="1">Multi-pass membrane protein</topology>
    </subcellularLocation>
</comment>
<dbReference type="Proteomes" id="UP000026960">
    <property type="component" value="Chromosome 4"/>
</dbReference>
<evidence type="ECO:0000256" key="6">
    <source>
        <dbReference type="ARBA" id="ARBA00023065"/>
    </source>
</evidence>
<dbReference type="PANTHER" id="PTHR45651">
    <property type="entry name" value="CYCLIC NUCLEOTIDE-GATED ION CHANNEL 15-RELATED-RELATED"/>
    <property type="match status" value="1"/>
</dbReference>
<dbReference type="EnsemblPlants" id="OBART04G27130.1">
    <property type="protein sequence ID" value="OBART04G27130.1"/>
    <property type="gene ID" value="OBART04G27130"/>
</dbReference>
<feature type="transmembrane region" description="Helical" evidence="11">
    <location>
        <begin position="235"/>
        <end position="252"/>
    </location>
</feature>
<sequence length="725" mass="83454">MFDSAHKAQYIDGQREMFKRLDESSPRSSVPSEVGGRSTLKFSMPSFGYDSFNPVRSFLSGVRKGSGRLKSLRQSLTSGAPKTAFAEDLKSFKKTIFDPQEKFLFQMNWFCFLSCVFAVAVDPLFFFLPIIDGDDKSSCIGIDKKLAVTSTIIRTILDLVYLIRVFLQFRTAYVAPSSRVFGTGELVIDPMRIAIRYLKSYFVMDFFALLPLPQIVVWRYLHTLDGPDVPSTKNALVWVVLFQYIPRLLRIFPVTKDLKRTAGVFIETAWLGAAYYLLWFMLAGHNVGTLWYFLTIEREDSCWRSNCHSNDGCNKSYLYCSDNHTGNYTSWLSKRTELLSACSTNSFQFGIFEQALVSGILRPGNFISKICYCFWWGLQNLSTLGQGLQTSIYPGEVLFSIAICVIGLILFALLIGNMQTYLQSVAIRLEEMRVKKRDAEQWMHHRSLPPQIRERVRRYERYRWLETRGVDEENLVQTLPKDLRRDIKRHLCLGLVKRVPLFENMDERLLDAICERLRPTLYTENEYILREGDPVDEMHFILHGCLESETTDGGRSGFFNKVQLKEGAFCGDELLTWALDPKSAANFPASTRTVKALTEVEAFALCAEELKFVASQFRRLHSRQVQHTFRFYSQHWRTWAACFIQAAWRRYYKRKMAEQHRKEEEAANRQSSSSSHHPSLAATIYASRFAANALRGVHRLRSRASPTIVRLPKPPEPDFAVDEAD</sequence>
<dbReference type="InterPro" id="IPR014710">
    <property type="entry name" value="RmlC-like_jellyroll"/>
</dbReference>
<evidence type="ECO:0000256" key="4">
    <source>
        <dbReference type="ARBA" id="ARBA00022692"/>
    </source>
</evidence>
<dbReference type="AlphaFoldDB" id="A0A0D3G0U4"/>
<reference evidence="13" key="2">
    <citation type="submission" date="2015-03" db="UniProtKB">
        <authorList>
            <consortium name="EnsemblPlants"/>
        </authorList>
    </citation>
    <scope>IDENTIFICATION</scope>
</reference>
<protein>
    <recommendedName>
        <fullName evidence="12">Cyclic nucleotide-binding domain-containing protein</fullName>
    </recommendedName>
</protein>
<dbReference type="InterPro" id="IPR003938">
    <property type="entry name" value="K_chnl_volt-dep_EAG/ELK/ERG"/>
</dbReference>
<evidence type="ECO:0000256" key="10">
    <source>
        <dbReference type="SAM" id="MobiDB-lite"/>
    </source>
</evidence>
<keyword evidence="7 11" id="KW-0472">Membrane</keyword>
<accession>A0A0D3G0U4</accession>
<dbReference type="Pfam" id="PF00027">
    <property type="entry name" value="cNMP_binding"/>
    <property type="match status" value="1"/>
</dbReference>
<dbReference type="Gene3D" id="2.60.120.10">
    <property type="entry name" value="Jelly Rolls"/>
    <property type="match status" value="1"/>
</dbReference>
<dbReference type="InterPro" id="IPR018490">
    <property type="entry name" value="cNMP-bd_dom_sf"/>
</dbReference>
<evidence type="ECO:0000256" key="9">
    <source>
        <dbReference type="ARBA" id="ARBA00023303"/>
    </source>
</evidence>
<dbReference type="SUPFAM" id="SSF81324">
    <property type="entry name" value="Voltage-gated potassium channels"/>
    <property type="match status" value="1"/>
</dbReference>
<organism evidence="13">
    <name type="scientific">Oryza barthii</name>
    <dbReference type="NCBI Taxonomy" id="65489"/>
    <lineage>
        <taxon>Eukaryota</taxon>
        <taxon>Viridiplantae</taxon>
        <taxon>Streptophyta</taxon>
        <taxon>Embryophyta</taxon>
        <taxon>Tracheophyta</taxon>
        <taxon>Spermatophyta</taxon>
        <taxon>Magnoliopsida</taxon>
        <taxon>Liliopsida</taxon>
        <taxon>Poales</taxon>
        <taxon>Poaceae</taxon>
        <taxon>BOP clade</taxon>
        <taxon>Oryzoideae</taxon>
        <taxon>Oryzeae</taxon>
        <taxon>Oryzinae</taxon>
        <taxon>Oryza</taxon>
    </lineage>
</organism>
<dbReference type="PaxDb" id="65489-OBART04G27130.1"/>